<dbReference type="AlphaFoldDB" id="A0AAX3N7Z8"/>
<evidence type="ECO:0000259" key="4">
    <source>
        <dbReference type="Pfam" id="PF01507"/>
    </source>
</evidence>
<dbReference type="Gene3D" id="3.40.50.620">
    <property type="entry name" value="HUPs"/>
    <property type="match status" value="1"/>
</dbReference>
<dbReference type="Pfam" id="PF01507">
    <property type="entry name" value="PAPS_reduct"/>
    <property type="match status" value="1"/>
</dbReference>
<comment type="similarity">
    <text evidence="1 3">Belongs to the PAPS reductase family. CysH subfamily.</text>
</comment>
<name>A0AAX3N7Z8_9ENTR</name>
<dbReference type="InterPro" id="IPR014729">
    <property type="entry name" value="Rossmann-like_a/b/a_fold"/>
</dbReference>
<dbReference type="HAMAP" id="MF_00063">
    <property type="entry name" value="CysH"/>
    <property type="match status" value="1"/>
</dbReference>
<dbReference type="NCBIfam" id="NF002537">
    <property type="entry name" value="PRK02090.1"/>
    <property type="match status" value="1"/>
</dbReference>
<dbReference type="GO" id="GO:0019379">
    <property type="term" value="P:sulfate assimilation, phosphoadenylyl sulfate reduction by phosphoadenylyl-sulfate reductase (thioredoxin)"/>
    <property type="evidence" value="ECO:0007669"/>
    <property type="project" value="UniProtKB-UniRule"/>
</dbReference>
<evidence type="ECO:0000313" key="6">
    <source>
        <dbReference type="Proteomes" id="UP001214992"/>
    </source>
</evidence>
<evidence type="ECO:0000313" key="5">
    <source>
        <dbReference type="EMBL" id="WDI78692.1"/>
    </source>
</evidence>
<gene>
    <name evidence="3" type="primary">cysH</name>
    <name evidence="5" type="ORF">ONB71_00940</name>
</gene>
<evidence type="ECO:0000256" key="1">
    <source>
        <dbReference type="ARBA" id="ARBA00009732"/>
    </source>
</evidence>
<organism evidence="5 6">
    <name type="scientific">Candidatus Purcelliella pentastirinorum</name>
    <dbReference type="NCBI Taxonomy" id="472834"/>
    <lineage>
        <taxon>Bacteria</taxon>
        <taxon>Pseudomonadati</taxon>
        <taxon>Pseudomonadota</taxon>
        <taxon>Gammaproteobacteria</taxon>
        <taxon>Enterobacterales</taxon>
        <taxon>Enterobacteriaceae</taxon>
        <taxon>Candidatus Purcelliella</taxon>
    </lineage>
</organism>
<dbReference type="InterPro" id="IPR011800">
    <property type="entry name" value="PAPS_reductase_CysH"/>
</dbReference>
<dbReference type="GO" id="GO:0070814">
    <property type="term" value="P:hydrogen sulfide biosynthetic process"/>
    <property type="evidence" value="ECO:0007669"/>
    <property type="project" value="UniProtKB-UniRule"/>
</dbReference>
<dbReference type="PIRSF" id="PIRSF000857">
    <property type="entry name" value="PAPS_reductase"/>
    <property type="match status" value="1"/>
</dbReference>
<proteinExistence type="inferred from homology"/>
<feature type="domain" description="Phosphoadenosine phosphosulphate reductase" evidence="4">
    <location>
        <begin position="48"/>
        <end position="219"/>
    </location>
</feature>
<dbReference type="SUPFAM" id="SSF52402">
    <property type="entry name" value="Adenine nucleotide alpha hydrolases-like"/>
    <property type="match status" value="1"/>
</dbReference>
<comment type="catalytic activity">
    <reaction evidence="3">
        <text>[thioredoxin]-disulfide + sulfite + adenosine 3',5'-bisphosphate + 2 H(+) = [thioredoxin]-dithiol + 3'-phosphoadenylyl sulfate</text>
        <dbReference type="Rhea" id="RHEA:11724"/>
        <dbReference type="Rhea" id="RHEA-COMP:10698"/>
        <dbReference type="Rhea" id="RHEA-COMP:10700"/>
        <dbReference type="ChEBI" id="CHEBI:15378"/>
        <dbReference type="ChEBI" id="CHEBI:17359"/>
        <dbReference type="ChEBI" id="CHEBI:29950"/>
        <dbReference type="ChEBI" id="CHEBI:50058"/>
        <dbReference type="ChEBI" id="CHEBI:58339"/>
        <dbReference type="ChEBI" id="CHEBI:58343"/>
        <dbReference type="EC" id="1.8.4.8"/>
    </reaction>
</comment>
<protein>
    <recommendedName>
        <fullName evidence="3">Phosphoadenosine 5'-phosphosulfate reductase</fullName>
        <shortName evidence="3">PAPS reductase</shortName>
        <ecNumber evidence="3">1.8.4.8</ecNumber>
    </recommendedName>
    <alternativeName>
        <fullName evidence="3">3'-phosphoadenylylsulfate reductase</fullName>
    </alternativeName>
    <alternativeName>
        <fullName evidence="3">PAPS reductase, thioredoxin dependent</fullName>
    </alternativeName>
    <alternativeName>
        <fullName evidence="3">PAPS sulfotransferase</fullName>
    </alternativeName>
    <alternativeName>
        <fullName evidence="3">PAdoPS reductase</fullName>
    </alternativeName>
</protein>
<evidence type="ECO:0000256" key="3">
    <source>
        <dbReference type="HAMAP-Rule" id="MF_00063"/>
    </source>
</evidence>
<sequence length="243" mass="28704">MQLLNLKKIKNLSLKEQKKNLEEINFKLNKLSSFDRILWALDNLEENFILSSSFGIQSMVLLHMITSKISNIPIVFIDTGYLFPETYIFVDKLVKKMNLNLKIFRSIISPAWQEARYGKLWKNGIDGIDLYNKINKVKPMKFALKKLLVKTWFSGLRRSQSKSRKNLSILSIQRKIFKFLPILDWDNKKIFDYIKKYDLEYHPLWKDGYVSLGDIHTTSKINSNISEEETRFFGIKRECGLHE</sequence>
<dbReference type="GO" id="GO:0005737">
    <property type="term" value="C:cytoplasm"/>
    <property type="evidence" value="ECO:0007669"/>
    <property type="project" value="UniProtKB-SubCell"/>
</dbReference>
<dbReference type="InterPro" id="IPR004511">
    <property type="entry name" value="PAPS/APS_Rdtase"/>
</dbReference>
<dbReference type="NCBIfam" id="TIGR02057">
    <property type="entry name" value="PAPS_reductase"/>
    <property type="match status" value="1"/>
</dbReference>
<dbReference type="Proteomes" id="UP001214992">
    <property type="component" value="Chromosome"/>
</dbReference>
<dbReference type="EMBL" id="CP110496">
    <property type="protein sequence ID" value="WDI78692.1"/>
    <property type="molecule type" value="Genomic_DNA"/>
</dbReference>
<comment type="subcellular location">
    <subcellularLocation>
        <location evidence="3">Cytoplasm</location>
    </subcellularLocation>
</comment>
<dbReference type="PANTHER" id="PTHR46509:SF1">
    <property type="entry name" value="PHOSPHOADENOSINE PHOSPHOSULFATE REDUCTASE"/>
    <property type="match status" value="1"/>
</dbReference>
<evidence type="ECO:0000256" key="2">
    <source>
        <dbReference type="ARBA" id="ARBA00023002"/>
    </source>
</evidence>
<dbReference type="RefSeq" id="WP_274360718.1">
    <property type="nucleotide sequence ID" value="NZ_CP110496.1"/>
</dbReference>
<comment type="caution">
    <text evidence="3">Lacks conserved residue(s) required for the propagation of feature annotation.</text>
</comment>
<dbReference type="PANTHER" id="PTHR46509">
    <property type="entry name" value="PHOSPHOADENOSINE PHOSPHOSULFATE REDUCTASE"/>
    <property type="match status" value="1"/>
</dbReference>
<accession>A0AAX3N7Z8</accession>
<dbReference type="InterPro" id="IPR002500">
    <property type="entry name" value="PAPS_reduct_dom"/>
</dbReference>
<dbReference type="CDD" id="cd23945">
    <property type="entry name" value="PAPS_reductase"/>
    <property type="match status" value="1"/>
</dbReference>
<dbReference type="EC" id="1.8.4.8" evidence="3"/>
<dbReference type="GO" id="GO:0004604">
    <property type="term" value="F:phosphoadenylyl-sulfate reductase (thioredoxin) activity"/>
    <property type="evidence" value="ECO:0007669"/>
    <property type="project" value="UniProtKB-UniRule"/>
</dbReference>
<feature type="active site" description="Nucleophile; cysteine thiosulfonate intermediate" evidence="3">
    <location>
        <position position="239"/>
    </location>
</feature>
<keyword evidence="2 3" id="KW-0560">Oxidoreductase</keyword>
<comment type="function">
    <text evidence="3">Catalyzes the formation of sulfite from phosphoadenosine 5'-phosphosulfate (PAPS) using thioredoxin as an electron donor.</text>
</comment>
<dbReference type="NCBIfam" id="TIGR00434">
    <property type="entry name" value="cysH"/>
    <property type="match status" value="1"/>
</dbReference>
<comment type="pathway">
    <text evidence="3">Sulfur metabolism; hydrogen sulfide biosynthesis; sulfite from sulfate: step 3/3.</text>
</comment>
<keyword evidence="3" id="KW-0963">Cytoplasm</keyword>
<reference evidence="5" key="1">
    <citation type="submission" date="2022-11" db="EMBL/GenBank/DDBJ databases">
        <title>Genomic comparisons reveal selection pressure and functional variation between nutritional endosymbionts of cave-adapted and epigean Hawaiian planthoppers.</title>
        <authorList>
            <person name="Gossett J.M."/>
            <person name="Porter M.L."/>
            <person name="Vasquez Y."/>
            <person name="Bennett G.M."/>
            <person name="Chong R.A."/>
        </authorList>
    </citation>
    <scope>NUCLEOTIDE SEQUENCE</scope>
    <source>
        <strain evidence="5">OPOL2</strain>
    </source>
</reference>